<evidence type="ECO:0000313" key="2">
    <source>
        <dbReference type="Proteomes" id="UP001159427"/>
    </source>
</evidence>
<dbReference type="InterPro" id="IPR025048">
    <property type="entry name" value="DUF3987"/>
</dbReference>
<protein>
    <submittedName>
        <fullName evidence="1">Uncharacterized protein</fullName>
    </submittedName>
</protein>
<organism evidence="1 2">
    <name type="scientific">Porites evermanni</name>
    <dbReference type="NCBI Taxonomy" id="104178"/>
    <lineage>
        <taxon>Eukaryota</taxon>
        <taxon>Metazoa</taxon>
        <taxon>Cnidaria</taxon>
        <taxon>Anthozoa</taxon>
        <taxon>Hexacorallia</taxon>
        <taxon>Scleractinia</taxon>
        <taxon>Fungiina</taxon>
        <taxon>Poritidae</taxon>
        <taxon>Porites</taxon>
    </lineage>
</organism>
<keyword evidence="2" id="KW-1185">Reference proteome</keyword>
<comment type="caution">
    <text evidence="1">The sequence shown here is derived from an EMBL/GenBank/DDBJ whole genome shotgun (WGS) entry which is preliminary data.</text>
</comment>
<dbReference type="Pfam" id="PF13148">
    <property type="entry name" value="DUF3987"/>
    <property type="match status" value="1"/>
</dbReference>
<gene>
    <name evidence="1" type="ORF">PEVE_00040509</name>
</gene>
<proteinExistence type="predicted"/>
<accession>A0ABN8LLM5</accession>
<name>A0ABN8LLM5_9CNID</name>
<dbReference type="Proteomes" id="UP001159427">
    <property type="component" value="Unassembled WGS sequence"/>
</dbReference>
<sequence length="365" mass="40478">MYALSKLNKQHEQTWVNLQKRLSEAQFSYGKLIPNPDVYRFIKNKAVSVGSCEGYFVPSLLTTTTYLLACNHARVQTLTHDQPLNIYTIFVGYPGTGKSSAIQHASQDHLEVLDYTSSIISKTTSSGLVKLLATQKKGTILSPEVLDILNKLMKSDEDNATGDVQLLCKLFFGERCSYHYSTEESRVIPQNTPFSILGSMQLLNAAKLVAKMDHGHGLVDRMLIATPLATRPTLSEIETAADQISTEVVDNFEEYFANINDRVEHLHFTFTEDAKLLLRETIDDFVAKVNTAIQQGQVPPKSKMPELIPRVATALHVLNYPLEEPLAGDPASSPPKGISKTTLESATDFVQHLESQKGILCQVNL</sequence>
<reference evidence="1 2" key="1">
    <citation type="submission" date="2022-05" db="EMBL/GenBank/DDBJ databases">
        <authorList>
            <consortium name="Genoscope - CEA"/>
            <person name="William W."/>
        </authorList>
    </citation>
    <scope>NUCLEOTIDE SEQUENCE [LARGE SCALE GENOMIC DNA]</scope>
</reference>
<feature type="non-terminal residue" evidence="1">
    <location>
        <position position="365"/>
    </location>
</feature>
<dbReference type="EMBL" id="CALNXI010000074">
    <property type="protein sequence ID" value="CAH3017938.1"/>
    <property type="molecule type" value="Genomic_DNA"/>
</dbReference>
<evidence type="ECO:0000313" key="1">
    <source>
        <dbReference type="EMBL" id="CAH3017938.1"/>
    </source>
</evidence>